<dbReference type="CDD" id="cd01335">
    <property type="entry name" value="Radical_SAM"/>
    <property type="match status" value="1"/>
</dbReference>
<reference evidence="9" key="1">
    <citation type="submission" date="2022-06" db="EMBL/GenBank/DDBJ databases">
        <title>Akkermansia biwalacus sp. nov., an anaerobic mucin-degrading bacterium isolated from human intestine.</title>
        <authorList>
            <person name="Kobayashi Y."/>
            <person name="Inoue S."/>
            <person name="Kawahara T."/>
            <person name="Kohda N."/>
        </authorList>
    </citation>
    <scope>NUCLEOTIDE SEQUENCE</scope>
    <source>
        <strain evidence="9">WON2089</strain>
    </source>
</reference>
<evidence type="ECO:0000313" key="10">
    <source>
        <dbReference type="Proteomes" id="UP001062263"/>
    </source>
</evidence>
<evidence type="ECO:0000256" key="4">
    <source>
        <dbReference type="ARBA" id="ARBA00022723"/>
    </source>
</evidence>
<dbReference type="SFLD" id="SFLDS00029">
    <property type="entry name" value="Radical_SAM"/>
    <property type="match status" value="1"/>
</dbReference>
<evidence type="ECO:0000259" key="8">
    <source>
        <dbReference type="PROSITE" id="PS51918"/>
    </source>
</evidence>
<organism evidence="9 10">
    <name type="scientific">Akkermansia biwaensis</name>
    <dbReference type="NCBI Taxonomy" id="2946555"/>
    <lineage>
        <taxon>Bacteria</taxon>
        <taxon>Pseudomonadati</taxon>
        <taxon>Verrucomicrobiota</taxon>
        <taxon>Verrucomicrobiia</taxon>
        <taxon>Verrucomicrobiales</taxon>
        <taxon>Akkermansiaceae</taxon>
        <taxon>Akkermansia</taxon>
    </lineage>
</organism>
<dbReference type="PANTHER" id="PTHR11228:SF7">
    <property type="entry name" value="PQQA PEPTIDE CYCLASE"/>
    <property type="match status" value="1"/>
</dbReference>
<feature type="domain" description="Radical SAM core" evidence="8">
    <location>
        <begin position="38"/>
        <end position="250"/>
    </location>
</feature>
<dbReference type="InterPro" id="IPR006638">
    <property type="entry name" value="Elp3/MiaA/NifB-like_rSAM"/>
</dbReference>
<dbReference type="PROSITE" id="PS01305">
    <property type="entry name" value="MOAA_NIFB_PQQE"/>
    <property type="match status" value="1"/>
</dbReference>
<evidence type="ECO:0000256" key="1">
    <source>
        <dbReference type="ARBA" id="ARBA00001966"/>
    </source>
</evidence>
<evidence type="ECO:0000313" key="9">
    <source>
        <dbReference type="EMBL" id="BDL43150.1"/>
    </source>
</evidence>
<dbReference type="InterPro" id="IPR000385">
    <property type="entry name" value="MoaA_NifB_PqqE_Fe-S-bd_CS"/>
</dbReference>
<keyword evidence="2" id="KW-0004">4Fe-4S</keyword>
<keyword evidence="5" id="KW-0560">Oxidoreductase</keyword>
<dbReference type="Proteomes" id="UP001062263">
    <property type="component" value="Chromosome"/>
</dbReference>
<evidence type="ECO:0000256" key="3">
    <source>
        <dbReference type="ARBA" id="ARBA00022691"/>
    </source>
</evidence>
<dbReference type="Gene3D" id="3.20.20.70">
    <property type="entry name" value="Aldolase class I"/>
    <property type="match status" value="1"/>
</dbReference>
<evidence type="ECO:0000256" key="2">
    <source>
        <dbReference type="ARBA" id="ARBA00022485"/>
    </source>
</evidence>
<dbReference type="Pfam" id="PF04055">
    <property type="entry name" value="Radical_SAM"/>
    <property type="match status" value="1"/>
</dbReference>
<dbReference type="InterPro" id="IPR058240">
    <property type="entry name" value="rSAM_sf"/>
</dbReference>
<dbReference type="PANTHER" id="PTHR11228">
    <property type="entry name" value="RADICAL SAM DOMAIN PROTEIN"/>
    <property type="match status" value="1"/>
</dbReference>
<dbReference type="SFLD" id="SFLDG01067">
    <property type="entry name" value="SPASM/twitch_domain_containing"/>
    <property type="match status" value="1"/>
</dbReference>
<keyword evidence="10" id="KW-1185">Reference proteome</keyword>
<dbReference type="PROSITE" id="PS51918">
    <property type="entry name" value="RADICAL_SAM"/>
    <property type="match status" value="1"/>
</dbReference>
<comment type="cofactor">
    <cofactor evidence="1">
        <name>[4Fe-4S] cluster</name>
        <dbReference type="ChEBI" id="CHEBI:49883"/>
    </cofactor>
</comment>
<accession>A0ABN6QF47</accession>
<name>A0ABN6QF47_9BACT</name>
<dbReference type="RefSeq" id="WP_215434513.1">
    <property type="nucleotide sequence ID" value="NZ_AP025943.1"/>
</dbReference>
<dbReference type="InterPro" id="IPR007197">
    <property type="entry name" value="rSAM"/>
</dbReference>
<dbReference type="SMART" id="SM00729">
    <property type="entry name" value="Elp3"/>
    <property type="match status" value="1"/>
</dbReference>
<keyword evidence="7" id="KW-0411">Iron-sulfur</keyword>
<keyword evidence="3" id="KW-0949">S-adenosyl-L-methionine</keyword>
<dbReference type="SUPFAM" id="SSF102114">
    <property type="entry name" value="Radical SAM enzymes"/>
    <property type="match status" value="1"/>
</dbReference>
<gene>
    <name evidence="9" type="ORF">Abiwalacus_07240</name>
</gene>
<dbReference type="InterPro" id="IPR050377">
    <property type="entry name" value="Radical_SAM_PqqE_MftC-like"/>
</dbReference>
<proteinExistence type="predicted"/>
<keyword evidence="6" id="KW-0408">Iron</keyword>
<dbReference type="EMBL" id="AP025943">
    <property type="protein sequence ID" value="BDL43150.1"/>
    <property type="molecule type" value="Genomic_DNA"/>
</dbReference>
<evidence type="ECO:0000256" key="5">
    <source>
        <dbReference type="ARBA" id="ARBA00023002"/>
    </source>
</evidence>
<sequence>MIRKIKIRATSGGIHLFNRATGINVLIDEICSEPENFSLAPRQVSIALTNACNLSCAYCYAPKTPASLSFEALVAWLRELDENGTVGVGFGGGEPTLYPRLEELCKFVTTETSMAVTLTTNAHRLNEQLFQSLQGNINFIRVSMDGVGSTYEANRKSSFDDFIENIKLLRDIAPLGINYVVNSDTISNLDKALEVATALAAREFLLLPEMPTFRRPGMDERTSRTLVSWVKSYSGVVPLAVSENNADGLPTCDPFSFEKGLAAFVHIDATGMLKHSSYDNLGVQIESTGIISALKNLEKKTYNTEL</sequence>
<protein>
    <recommendedName>
        <fullName evidence="8">Radical SAM core domain-containing protein</fullName>
    </recommendedName>
</protein>
<evidence type="ECO:0000256" key="6">
    <source>
        <dbReference type="ARBA" id="ARBA00023004"/>
    </source>
</evidence>
<dbReference type="InterPro" id="IPR013785">
    <property type="entry name" value="Aldolase_TIM"/>
</dbReference>
<keyword evidence="4" id="KW-0479">Metal-binding</keyword>
<evidence type="ECO:0000256" key="7">
    <source>
        <dbReference type="ARBA" id="ARBA00023014"/>
    </source>
</evidence>